<feature type="compositionally biased region" description="Basic and acidic residues" evidence="1">
    <location>
        <begin position="1"/>
        <end position="15"/>
    </location>
</feature>
<dbReference type="InterPro" id="IPR036388">
    <property type="entry name" value="WH-like_DNA-bd_sf"/>
</dbReference>
<dbReference type="InterPro" id="IPR036390">
    <property type="entry name" value="WH_DNA-bd_sf"/>
</dbReference>
<feature type="region of interest" description="Disordered" evidence="1">
    <location>
        <begin position="1"/>
        <end position="21"/>
    </location>
</feature>
<dbReference type="SUPFAM" id="SSF46785">
    <property type="entry name" value="Winged helix' DNA-binding domain"/>
    <property type="match status" value="1"/>
</dbReference>
<protein>
    <submittedName>
        <fullName evidence="2">Uncharacterized protein</fullName>
    </submittedName>
</protein>
<accession>D5L2H9</accession>
<evidence type="ECO:0000256" key="1">
    <source>
        <dbReference type="SAM" id="MobiDB-lite"/>
    </source>
</evidence>
<proteinExistence type="predicted"/>
<dbReference type="Gene3D" id="1.10.10.10">
    <property type="entry name" value="Winged helix-like DNA-binding domain superfamily/Winged helix DNA-binding domain"/>
    <property type="match status" value="1"/>
</dbReference>
<feature type="region of interest" description="Disordered" evidence="1">
    <location>
        <begin position="82"/>
        <end position="101"/>
    </location>
</feature>
<evidence type="ECO:0000313" key="2">
    <source>
        <dbReference type="EMBL" id="ADE29238.1"/>
    </source>
</evidence>
<dbReference type="EMBL" id="GU735247">
    <property type="protein sequence ID" value="ADE29238.1"/>
    <property type="molecule type" value="Genomic_DNA"/>
</dbReference>
<sequence length="112" mass="12165">MSNKEDRKNIDRSDTGEWSSTVTDADLLAAVEEHSPAATSEVGDEVDMTRAGAHKRLHKLHDAGKVGKKKIAASLVWFIDDTETESEPESSMPTVEDGLTPDAVNEEIVSND</sequence>
<organism evidence="2">
    <name type="scientific">uncultured virus</name>
    <dbReference type="NCBI Taxonomy" id="340016"/>
    <lineage>
        <taxon>Viruses</taxon>
        <taxon>environmental samples</taxon>
    </lineage>
</organism>
<name>D5L2H9_9VIRU</name>
<reference evidence="2" key="1">
    <citation type="journal article" date="2010" name="Environ. Microbiol.">
        <title>The metavirome of a hypersaline environment.</title>
        <authorList>
            <person name="Santos F."/>
            <person name="Yarza P."/>
            <person name="Parro V."/>
            <person name="Briones C."/>
            <person name="Anton J."/>
        </authorList>
    </citation>
    <scope>NUCLEOTIDE SEQUENCE</scope>
</reference>